<protein>
    <recommendedName>
        <fullName evidence="3">beta-N-acetylhexosaminidase</fullName>
        <ecNumber evidence="3">3.2.1.52</ecNumber>
    </recommendedName>
</protein>
<evidence type="ECO:0000313" key="7">
    <source>
        <dbReference type="EMBL" id="HIR60250.1"/>
    </source>
</evidence>
<dbReference type="InterPro" id="IPR036962">
    <property type="entry name" value="Glyco_hydro_3_N_sf"/>
</dbReference>
<name>A0A9D1J4D3_9FIRM</name>
<gene>
    <name evidence="7" type="ORF">IAB37_01565</name>
</gene>
<reference evidence="7" key="1">
    <citation type="submission" date="2020-10" db="EMBL/GenBank/DDBJ databases">
        <authorList>
            <person name="Gilroy R."/>
        </authorList>
    </citation>
    <scope>NUCLEOTIDE SEQUENCE</scope>
    <source>
        <strain evidence="7">CHK189-12415</strain>
    </source>
</reference>
<dbReference type="InterPro" id="IPR017853">
    <property type="entry name" value="GH"/>
</dbReference>
<dbReference type="EC" id="3.2.1.52" evidence="3"/>
<dbReference type="EMBL" id="DVHA01000048">
    <property type="protein sequence ID" value="HIR60250.1"/>
    <property type="molecule type" value="Genomic_DNA"/>
</dbReference>
<evidence type="ECO:0000256" key="4">
    <source>
        <dbReference type="ARBA" id="ARBA00022801"/>
    </source>
</evidence>
<keyword evidence="5" id="KW-0326">Glycosidase</keyword>
<evidence type="ECO:0000256" key="1">
    <source>
        <dbReference type="ARBA" id="ARBA00001231"/>
    </source>
</evidence>
<organism evidence="7 8">
    <name type="scientific">Candidatus Faecivivens stercoravium</name>
    <dbReference type="NCBI Taxonomy" id="2840803"/>
    <lineage>
        <taxon>Bacteria</taxon>
        <taxon>Bacillati</taxon>
        <taxon>Bacillota</taxon>
        <taxon>Clostridia</taxon>
        <taxon>Eubacteriales</taxon>
        <taxon>Oscillospiraceae</taxon>
        <taxon>Oscillospiraceae incertae sedis</taxon>
        <taxon>Candidatus Faecivivens</taxon>
    </lineage>
</organism>
<comment type="similarity">
    <text evidence="2">Belongs to the glycosyl hydrolase 3 family.</text>
</comment>
<evidence type="ECO:0000256" key="2">
    <source>
        <dbReference type="ARBA" id="ARBA00005336"/>
    </source>
</evidence>
<dbReference type="Pfam" id="PF00933">
    <property type="entry name" value="Glyco_hydro_3"/>
    <property type="match status" value="1"/>
</dbReference>
<keyword evidence="4" id="KW-0378">Hydrolase</keyword>
<feature type="domain" description="Glycoside hydrolase family 3 N-terminal" evidence="6">
    <location>
        <begin position="83"/>
        <end position="396"/>
    </location>
</feature>
<dbReference type="SUPFAM" id="SSF51445">
    <property type="entry name" value="(Trans)glycosidases"/>
    <property type="match status" value="1"/>
</dbReference>
<dbReference type="GO" id="GO:0009254">
    <property type="term" value="P:peptidoglycan turnover"/>
    <property type="evidence" value="ECO:0007669"/>
    <property type="project" value="TreeGrafter"/>
</dbReference>
<comment type="caution">
    <text evidence="7">The sequence shown here is derived from an EMBL/GenBank/DDBJ whole genome shotgun (WGS) entry which is preliminary data.</text>
</comment>
<dbReference type="PANTHER" id="PTHR30480">
    <property type="entry name" value="BETA-HEXOSAMINIDASE-RELATED"/>
    <property type="match status" value="1"/>
</dbReference>
<proteinExistence type="inferred from homology"/>
<reference evidence="7" key="2">
    <citation type="journal article" date="2021" name="PeerJ">
        <title>Extensive microbial diversity within the chicken gut microbiome revealed by metagenomics and culture.</title>
        <authorList>
            <person name="Gilroy R."/>
            <person name="Ravi A."/>
            <person name="Getino M."/>
            <person name="Pursley I."/>
            <person name="Horton D.L."/>
            <person name="Alikhan N.F."/>
            <person name="Baker D."/>
            <person name="Gharbi K."/>
            <person name="Hall N."/>
            <person name="Watson M."/>
            <person name="Adriaenssens E.M."/>
            <person name="Foster-Nyarko E."/>
            <person name="Jarju S."/>
            <person name="Secka A."/>
            <person name="Antonio M."/>
            <person name="Oren A."/>
            <person name="Chaudhuri R.R."/>
            <person name="La Ragione R."/>
            <person name="Hildebrand F."/>
            <person name="Pallen M.J."/>
        </authorList>
    </citation>
    <scope>NUCLEOTIDE SEQUENCE</scope>
    <source>
        <strain evidence="7">CHK189-12415</strain>
    </source>
</reference>
<comment type="catalytic activity">
    <reaction evidence="1">
        <text>Hydrolysis of terminal non-reducing N-acetyl-D-hexosamine residues in N-acetyl-beta-D-hexosaminides.</text>
        <dbReference type="EC" id="3.2.1.52"/>
    </reaction>
</comment>
<dbReference type="InterPro" id="IPR001764">
    <property type="entry name" value="Glyco_hydro_3_N"/>
</dbReference>
<evidence type="ECO:0000313" key="8">
    <source>
        <dbReference type="Proteomes" id="UP000824241"/>
    </source>
</evidence>
<sequence>MSTLSVEAEDGAAYTFDKTDAVVDGGETGILIGGTVTVYYTGTLDPESEVQPVTVEKITVDAPPPDKEEEARMRAEEILSGMTLEEKVGQMFIARCPEEGAAEKVSQYHPGGYILFARDFENRTPETAAAAVQSYQDASDIPLLVGVDEEGGTVNRVSRYPAYRSSPFPSPQALYQSGGFEAVAADTAEKCALLSSLGINVNFAPVCDVSEDPEDFIYARSFGADAESTAQYVRAVVEAMDGTGVLSVLKHFPGYGNNADTHTGIAYDNRPYKTFLESDFLPFEAGIEAGAEMVLISHNVINCIDPDLPASLSPAVHQVLRETLGFDGVIVTDDLVMGAIRDFTGDAEAAVLAVEAGNDLLCCTDFETQIPAVIAAVESGEVAEERIDESVIRILMLKIEAGIL</sequence>
<evidence type="ECO:0000256" key="3">
    <source>
        <dbReference type="ARBA" id="ARBA00012663"/>
    </source>
</evidence>
<dbReference type="GO" id="GO:0005975">
    <property type="term" value="P:carbohydrate metabolic process"/>
    <property type="evidence" value="ECO:0007669"/>
    <property type="project" value="InterPro"/>
</dbReference>
<dbReference type="InterPro" id="IPR050226">
    <property type="entry name" value="NagZ_Beta-hexosaminidase"/>
</dbReference>
<dbReference type="PANTHER" id="PTHR30480:SF13">
    <property type="entry name" value="BETA-HEXOSAMINIDASE"/>
    <property type="match status" value="1"/>
</dbReference>
<dbReference type="Proteomes" id="UP000824241">
    <property type="component" value="Unassembled WGS sequence"/>
</dbReference>
<accession>A0A9D1J4D3</accession>
<dbReference type="GO" id="GO:0004563">
    <property type="term" value="F:beta-N-acetylhexosaminidase activity"/>
    <property type="evidence" value="ECO:0007669"/>
    <property type="project" value="UniProtKB-EC"/>
</dbReference>
<evidence type="ECO:0000256" key="5">
    <source>
        <dbReference type="ARBA" id="ARBA00023295"/>
    </source>
</evidence>
<evidence type="ECO:0000259" key="6">
    <source>
        <dbReference type="Pfam" id="PF00933"/>
    </source>
</evidence>
<dbReference type="Gene3D" id="3.20.20.300">
    <property type="entry name" value="Glycoside hydrolase, family 3, N-terminal domain"/>
    <property type="match status" value="1"/>
</dbReference>
<dbReference type="AlphaFoldDB" id="A0A9D1J4D3"/>